<dbReference type="OrthoDB" id="2275718at2759"/>
<gene>
    <name evidence="1" type="ORF">FNV43_RR24630</name>
</gene>
<proteinExistence type="predicted"/>
<organism evidence="1 2">
    <name type="scientific">Rhamnella rubrinervis</name>
    <dbReference type="NCBI Taxonomy" id="2594499"/>
    <lineage>
        <taxon>Eukaryota</taxon>
        <taxon>Viridiplantae</taxon>
        <taxon>Streptophyta</taxon>
        <taxon>Embryophyta</taxon>
        <taxon>Tracheophyta</taxon>
        <taxon>Spermatophyta</taxon>
        <taxon>Magnoliopsida</taxon>
        <taxon>eudicotyledons</taxon>
        <taxon>Gunneridae</taxon>
        <taxon>Pentapetalae</taxon>
        <taxon>rosids</taxon>
        <taxon>fabids</taxon>
        <taxon>Rosales</taxon>
        <taxon>Rhamnaceae</taxon>
        <taxon>rhamnoid group</taxon>
        <taxon>Rhamneae</taxon>
        <taxon>Rhamnella</taxon>
    </lineage>
</organism>
<accession>A0A8K0GQW1</accession>
<reference evidence="1" key="1">
    <citation type="submission" date="2020-03" db="EMBL/GenBank/DDBJ databases">
        <title>A high-quality chromosome-level genome assembly of a woody plant with both climbing and erect habits, Rhamnella rubrinervis.</title>
        <authorList>
            <person name="Lu Z."/>
            <person name="Yang Y."/>
            <person name="Zhu X."/>
            <person name="Sun Y."/>
        </authorList>
    </citation>
    <scope>NUCLEOTIDE SEQUENCE</scope>
    <source>
        <strain evidence="1">BYM</strain>
        <tissue evidence="1">Leaf</tissue>
    </source>
</reference>
<dbReference type="Proteomes" id="UP000796880">
    <property type="component" value="Unassembled WGS sequence"/>
</dbReference>
<protein>
    <submittedName>
        <fullName evidence="1">Uncharacterized protein</fullName>
    </submittedName>
</protein>
<keyword evidence="2" id="KW-1185">Reference proteome</keyword>
<dbReference type="AlphaFoldDB" id="A0A8K0GQW1"/>
<comment type="caution">
    <text evidence="1">The sequence shown here is derived from an EMBL/GenBank/DDBJ whole genome shotgun (WGS) entry which is preliminary data.</text>
</comment>
<evidence type="ECO:0000313" key="1">
    <source>
        <dbReference type="EMBL" id="KAF3433528.1"/>
    </source>
</evidence>
<name>A0A8K0GQW1_9ROSA</name>
<sequence>MTKKGKRNANITNVGLIDTLVILSGDLVQVVAKGVLLLANGIAGNVTGNDAEAAVGTVSSDKSLENYPKKSIKSSVVTRIVNEIRQRIQDEYREVVERRVIIGCS</sequence>
<dbReference type="EMBL" id="VOIH02000011">
    <property type="protein sequence ID" value="KAF3433528.1"/>
    <property type="molecule type" value="Genomic_DNA"/>
</dbReference>
<evidence type="ECO:0000313" key="2">
    <source>
        <dbReference type="Proteomes" id="UP000796880"/>
    </source>
</evidence>